<keyword evidence="1" id="KW-0472">Membrane</keyword>
<gene>
    <name evidence="2" type="ORF">RND81_04G238500</name>
</gene>
<feature type="transmembrane region" description="Helical" evidence="1">
    <location>
        <begin position="246"/>
        <end position="263"/>
    </location>
</feature>
<dbReference type="EMBL" id="JBDFQZ010000004">
    <property type="protein sequence ID" value="KAK9735927.1"/>
    <property type="molecule type" value="Genomic_DNA"/>
</dbReference>
<keyword evidence="1" id="KW-0812">Transmembrane</keyword>
<feature type="transmembrane region" description="Helical" evidence="1">
    <location>
        <begin position="284"/>
        <end position="307"/>
    </location>
</feature>
<evidence type="ECO:0000313" key="2">
    <source>
        <dbReference type="EMBL" id="KAK9735927.1"/>
    </source>
</evidence>
<comment type="caution">
    <text evidence="2">The sequence shown here is derived from an EMBL/GenBank/DDBJ whole genome shotgun (WGS) entry which is preliminary data.</text>
</comment>
<sequence length="411" mass="45390">MDSIMSERGVILTKEKLKTLAKLLRWQEQERIKRIRFRSEKDRSDYLRCSRETYEQTVALLNEKIDADVYSNKLESEAESEEPTAKVVRGYLEYLEMVAGYGMQMVKGVHLRHEFLSKVREHADTLIPRIKELGDGSLELQEIEAKARELVEEFSVFKEAMFQSLVKKADPSFQYFSKSIKLSGNSFEDLVSKYQKKLIREKGAEFNKPFELLEDEQKIEVYDEIIKSSGRGTFLSNTAYKVVNKIGKGLLIFTLAMAVWDIYSSEHKLQAVTTEVAEFGAGYAGGYVGEIAGAAVASYLVTAFGVAETATTAAFVGLAVFATGFGLGIGLGMLAGYVVGKIFESGGKHAGGAITVKKDEPKLPPVQKHPYQTQVYAAPMPNGAFLARQLAYDPKPTTVALAVNVAAVAVA</sequence>
<keyword evidence="1" id="KW-1133">Transmembrane helix</keyword>
<evidence type="ECO:0000256" key="1">
    <source>
        <dbReference type="SAM" id="Phobius"/>
    </source>
</evidence>
<organism evidence="2 3">
    <name type="scientific">Saponaria officinalis</name>
    <name type="common">Common soapwort</name>
    <name type="synonym">Lychnis saponaria</name>
    <dbReference type="NCBI Taxonomy" id="3572"/>
    <lineage>
        <taxon>Eukaryota</taxon>
        <taxon>Viridiplantae</taxon>
        <taxon>Streptophyta</taxon>
        <taxon>Embryophyta</taxon>
        <taxon>Tracheophyta</taxon>
        <taxon>Spermatophyta</taxon>
        <taxon>Magnoliopsida</taxon>
        <taxon>eudicotyledons</taxon>
        <taxon>Gunneridae</taxon>
        <taxon>Pentapetalae</taxon>
        <taxon>Caryophyllales</taxon>
        <taxon>Caryophyllaceae</taxon>
        <taxon>Caryophylleae</taxon>
        <taxon>Saponaria</taxon>
    </lineage>
</organism>
<protein>
    <submittedName>
        <fullName evidence="2">Uncharacterized protein</fullName>
    </submittedName>
</protein>
<keyword evidence="3" id="KW-1185">Reference proteome</keyword>
<proteinExistence type="predicted"/>
<dbReference type="AlphaFoldDB" id="A0AAW1LGI7"/>
<reference evidence="2" key="1">
    <citation type="submission" date="2024-03" db="EMBL/GenBank/DDBJ databases">
        <title>WGS assembly of Saponaria officinalis var. Norfolk2.</title>
        <authorList>
            <person name="Jenkins J."/>
            <person name="Shu S."/>
            <person name="Grimwood J."/>
            <person name="Barry K."/>
            <person name="Goodstein D."/>
            <person name="Schmutz J."/>
            <person name="Leebens-Mack J."/>
            <person name="Osbourn A."/>
        </authorList>
    </citation>
    <scope>NUCLEOTIDE SEQUENCE [LARGE SCALE GENOMIC DNA]</scope>
    <source>
        <strain evidence="2">JIC</strain>
    </source>
</reference>
<dbReference type="Proteomes" id="UP001443914">
    <property type="component" value="Unassembled WGS sequence"/>
</dbReference>
<name>A0AAW1LGI7_SAPOF</name>
<evidence type="ECO:0000313" key="3">
    <source>
        <dbReference type="Proteomes" id="UP001443914"/>
    </source>
</evidence>
<feature type="transmembrane region" description="Helical" evidence="1">
    <location>
        <begin position="313"/>
        <end position="339"/>
    </location>
</feature>
<accession>A0AAW1LGI7</accession>